<dbReference type="PROSITE" id="PS50885">
    <property type="entry name" value="HAMP"/>
    <property type="match status" value="1"/>
</dbReference>
<protein>
    <recommendedName>
        <fullName evidence="2">histidine kinase</fullName>
        <ecNumber evidence="2">2.7.13.3</ecNumber>
    </recommendedName>
</protein>
<dbReference type="PANTHER" id="PTHR45436:SF5">
    <property type="entry name" value="SENSOR HISTIDINE KINASE TRCS"/>
    <property type="match status" value="1"/>
</dbReference>
<feature type="transmembrane region" description="Helical" evidence="8">
    <location>
        <begin position="279"/>
        <end position="302"/>
    </location>
</feature>
<dbReference type="EC" id="2.7.13.3" evidence="2"/>
<dbReference type="Proteomes" id="UP001168552">
    <property type="component" value="Unassembled WGS sequence"/>
</dbReference>
<dbReference type="InterPro" id="IPR003660">
    <property type="entry name" value="HAMP_dom"/>
</dbReference>
<dbReference type="EMBL" id="JAUHJS010000001">
    <property type="protein sequence ID" value="MDN4164235.1"/>
    <property type="molecule type" value="Genomic_DNA"/>
</dbReference>
<dbReference type="SUPFAM" id="SSF158472">
    <property type="entry name" value="HAMP domain-like"/>
    <property type="match status" value="1"/>
</dbReference>
<feature type="domain" description="HAMP" evidence="9">
    <location>
        <begin position="304"/>
        <end position="359"/>
    </location>
</feature>
<dbReference type="Gene3D" id="6.10.340.10">
    <property type="match status" value="1"/>
</dbReference>
<evidence type="ECO:0000256" key="3">
    <source>
        <dbReference type="ARBA" id="ARBA00022553"/>
    </source>
</evidence>
<gene>
    <name evidence="10" type="ORF">QWY31_01915</name>
</gene>
<dbReference type="CDD" id="cd06225">
    <property type="entry name" value="HAMP"/>
    <property type="match status" value="1"/>
</dbReference>
<evidence type="ECO:0000313" key="11">
    <source>
        <dbReference type="Proteomes" id="UP001168552"/>
    </source>
</evidence>
<evidence type="ECO:0000256" key="6">
    <source>
        <dbReference type="ARBA" id="ARBA00023012"/>
    </source>
</evidence>
<dbReference type="SUPFAM" id="SSF55781">
    <property type="entry name" value="GAF domain-like"/>
    <property type="match status" value="1"/>
</dbReference>
<keyword evidence="7" id="KW-0175">Coiled coil</keyword>
<evidence type="ECO:0000313" key="10">
    <source>
        <dbReference type="EMBL" id="MDN4164235.1"/>
    </source>
</evidence>
<proteinExistence type="predicted"/>
<evidence type="ECO:0000256" key="4">
    <source>
        <dbReference type="ARBA" id="ARBA00022679"/>
    </source>
</evidence>
<dbReference type="PANTHER" id="PTHR45436">
    <property type="entry name" value="SENSOR HISTIDINE KINASE YKOH"/>
    <property type="match status" value="1"/>
</dbReference>
<comment type="catalytic activity">
    <reaction evidence="1">
        <text>ATP + protein L-histidine = ADP + protein N-phospho-L-histidine.</text>
        <dbReference type="EC" id="2.7.13.3"/>
    </reaction>
</comment>
<keyword evidence="3" id="KW-0597">Phosphoprotein</keyword>
<evidence type="ECO:0000256" key="8">
    <source>
        <dbReference type="SAM" id="Phobius"/>
    </source>
</evidence>
<accession>A0ABT8F1A4</accession>
<dbReference type="RefSeq" id="WP_320002761.1">
    <property type="nucleotide sequence ID" value="NZ_JAUHJS010000001.1"/>
</dbReference>
<feature type="coiled-coil region" evidence="7">
    <location>
        <begin position="83"/>
        <end position="110"/>
    </location>
</feature>
<keyword evidence="8" id="KW-0472">Membrane</keyword>
<reference evidence="10" key="1">
    <citation type="submission" date="2023-06" db="EMBL/GenBank/DDBJ databases">
        <title>Cytophagales bacterium Strain LB-30, isolated from soil.</title>
        <authorList>
            <person name="Liu B."/>
        </authorList>
    </citation>
    <scope>NUCLEOTIDE SEQUENCE</scope>
    <source>
        <strain evidence="10">LB-30</strain>
    </source>
</reference>
<feature type="coiled-coil region" evidence="7">
    <location>
        <begin position="543"/>
        <end position="592"/>
    </location>
</feature>
<keyword evidence="5" id="KW-0418">Kinase</keyword>
<organism evidence="10 11">
    <name type="scientific">Shiella aurantiaca</name>
    <dbReference type="NCBI Taxonomy" id="3058365"/>
    <lineage>
        <taxon>Bacteria</taxon>
        <taxon>Pseudomonadati</taxon>
        <taxon>Bacteroidota</taxon>
        <taxon>Cytophagia</taxon>
        <taxon>Cytophagales</taxon>
        <taxon>Shiellaceae</taxon>
        <taxon>Shiella</taxon>
    </lineage>
</organism>
<evidence type="ECO:0000256" key="2">
    <source>
        <dbReference type="ARBA" id="ARBA00012438"/>
    </source>
</evidence>
<evidence type="ECO:0000256" key="1">
    <source>
        <dbReference type="ARBA" id="ARBA00000085"/>
    </source>
</evidence>
<keyword evidence="8" id="KW-0812">Transmembrane</keyword>
<keyword evidence="6" id="KW-0902">Two-component regulatory system</keyword>
<evidence type="ECO:0000256" key="7">
    <source>
        <dbReference type="SAM" id="Coils"/>
    </source>
</evidence>
<dbReference type="InterPro" id="IPR003018">
    <property type="entry name" value="GAF"/>
</dbReference>
<dbReference type="Gene3D" id="3.30.450.40">
    <property type="match status" value="1"/>
</dbReference>
<dbReference type="Pfam" id="PF00672">
    <property type="entry name" value="HAMP"/>
    <property type="match status" value="1"/>
</dbReference>
<dbReference type="SMART" id="SM00304">
    <property type="entry name" value="HAMP"/>
    <property type="match status" value="1"/>
</dbReference>
<comment type="caution">
    <text evidence="10">The sequence shown here is derived from an EMBL/GenBank/DDBJ whole genome shotgun (WGS) entry which is preliminary data.</text>
</comment>
<keyword evidence="8" id="KW-1133">Transmembrane helix</keyword>
<keyword evidence="4" id="KW-0808">Transferase</keyword>
<sequence>MKTITSSIKTKLALSFSTLVLLASVGGVFSFILLSRANHSQAVKAQASDILTVLAEARKAEKDFLLYEWQHPSFLDSGYAPSLQLHAQQIQRLLTTLRHLENDSEIHRNDLSLQVNTLINSVNNYHTSFQSLVQALKRRGFKDHGLEGNMREYVHALQERESPEEKVFAFSLRRHEKDFVLRKDLSYVLKLHQTADNFMDYVKANQAAHMTDAYRARTLKEITAYVRQFDKIVGIEKQIGLTSDSGIRGDLKASAAEVQPMVDYLYEALSKRATQQQQYAQVVLSLGLFLVLGLGVFLSVFLTRGISRPIIVLDELTQQVVAGNFAVDERLKNIRTQDETGNLAQNFQRMLHTLQQQFEQIHIKNTQLEQAAQEDAHRNWVAQGVNELSDLLKGDTQNLQQWSFQLVSFVVRYTGSNQAALFLVDEQEDLPYMSLSACYAYGRRKNRKSQFGWGEGLVGECWRAQELIFLTDVPSHYMHIGSGLGDARPTCVVLVPLVYEGKVLGVLEMASFTVLAEHQCNFVQQVADKMALSLASFNSQWETQRLFEDSQKLTEDLKRQERDMQAQIEALQAEKEQNLRIVQEEKQEQEAKDIQLQVYSKLVSKVYSGVIITDNNLMVKYLNAQVMNRINSQEDKVLGKSVHYLFGASVQACIASLESDPHYQLNGFTQEISTQLNHPIGHKEDIVLSLSKIRIHEVSYYAFLFNWAGFADARKQVRKMLEVKGRMSSLDDMLEEAHITSHSNTAAKHLKV</sequence>
<evidence type="ECO:0000259" key="9">
    <source>
        <dbReference type="PROSITE" id="PS50885"/>
    </source>
</evidence>
<evidence type="ECO:0000256" key="5">
    <source>
        <dbReference type="ARBA" id="ARBA00022777"/>
    </source>
</evidence>
<name>A0ABT8F1A4_9BACT</name>
<dbReference type="Pfam" id="PF13185">
    <property type="entry name" value="GAF_2"/>
    <property type="match status" value="1"/>
</dbReference>
<dbReference type="InterPro" id="IPR029016">
    <property type="entry name" value="GAF-like_dom_sf"/>
</dbReference>
<keyword evidence="11" id="KW-1185">Reference proteome</keyword>
<dbReference type="InterPro" id="IPR050428">
    <property type="entry name" value="TCS_sensor_his_kinase"/>
</dbReference>